<dbReference type="RefSeq" id="WP_272003910.1">
    <property type="nucleotide sequence ID" value="NZ_JAQLXO010000030.1"/>
</dbReference>
<organism evidence="4 5">
    <name type="scientific">Faecalicoccus pleomorphus</name>
    <dbReference type="NCBI Taxonomy" id="1323"/>
    <lineage>
        <taxon>Bacteria</taxon>
        <taxon>Bacillati</taxon>
        <taxon>Bacillota</taxon>
        <taxon>Erysipelotrichia</taxon>
        <taxon>Erysipelotrichales</taxon>
        <taxon>Erysipelotrichaceae</taxon>
        <taxon>Faecalicoccus</taxon>
    </lineage>
</organism>
<dbReference type="Gene3D" id="3.90.700.10">
    <property type="entry name" value="Succinate dehydrogenase/fumarate reductase flavoprotein, catalytic domain"/>
    <property type="match status" value="1"/>
</dbReference>
<dbReference type="InterPro" id="IPR036188">
    <property type="entry name" value="FAD/NAD-bd_sf"/>
</dbReference>
<dbReference type="SUPFAM" id="SSF51905">
    <property type="entry name" value="FAD/NAD(P)-binding domain"/>
    <property type="match status" value="1"/>
</dbReference>
<keyword evidence="1" id="KW-0285">Flavoprotein</keyword>
<dbReference type="PANTHER" id="PTHR11632">
    <property type="entry name" value="SUCCINATE DEHYDROGENASE 2 FLAVOPROTEIN SUBUNIT"/>
    <property type="match status" value="1"/>
</dbReference>
<dbReference type="Pfam" id="PF00890">
    <property type="entry name" value="FAD_binding_2"/>
    <property type="match status" value="1"/>
</dbReference>
<keyword evidence="2" id="KW-0560">Oxidoreductase</keyword>
<dbReference type="GO" id="GO:0050660">
    <property type="term" value="F:flavin adenine dinucleotide binding"/>
    <property type="evidence" value="ECO:0007669"/>
    <property type="project" value="TreeGrafter"/>
</dbReference>
<protein>
    <submittedName>
        <fullName evidence="4">FAD-binding protein</fullName>
    </submittedName>
</protein>
<dbReference type="GO" id="GO:0009061">
    <property type="term" value="P:anaerobic respiration"/>
    <property type="evidence" value="ECO:0007669"/>
    <property type="project" value="TreeGrafter"/>
</dbReference>
<dbReference type="Gene3D" id="3.50.50.60">
    <property type="entry name" value="FAD/NAD(P)-binding domain"/>
    <property type="match status" value="2"/>
</dbReference>
<dbReference type="GO" id="GO:0005886">
    <property type="term" value="C:plasma membrane"/>
    <property type="evidence" value="ECO:0007669"/>
    <property type="project" value="TreeGrafter"/>
</dbReference>
<dbReference type="GO" id="GO:0009055">
    <property type="term" value="F:electron transfer activity"/>
    <property type="evidence" value="ECO:0007669"/>
    <property type="project" value="TreeGrafter"/>
</dbReference>
<evidence type="ECO:0000313" key="4">
    <source>
        <dbReference type="EMBL" id="MDB7983338.1"/>
    </source>
</evidence>
<gene>
    <name evidence="4" type="ORF">PND82_11000</name>
</gene>
<dbReference type="GO" id="GO:0000104">
    <property type="term" value="F:succinate dehydrogenase activity"/>
    <property type="evidence" value="ECO:0007669"/>
    <property type="project" value="TreeGrafter"/>
</dbReference>
<evidence type="ECO:0000313" key="5">
    <source>
        <dbReference type="Proteomes" id="UP001212981"/>
    </source>
</evidence>
<proteinExistence type="predicted"/>
<dbReference type="InterPro" id="IPR003953">
    <property type="entry name" value="FAD-dep_OxRdtase_2_FAD-bd"/>
</dbReference>
<name>A0AAW6CTZ4_9FIRM</name>
<reference evidence="4" key="1">
    <citation type="submission" date="2023-01" db="EMBL/GenBank/DDBJ databases">
        <title>Human gut microbiome strain richness.</title>
        <authorList>
            <person name="Chen-Liaw A."/>
        </authorList>
    </citation>
    <scope>NUCLEOTIDE SEQUENCE</scope>
    <source>
        <strain evidence="4">D8_m1001271B151109d0_201107</strain>
    </source>
</reference>
<dbReference type="EMBL" id="JAQLXO010000030">
    <property type="protein sequence ID" value="MDB7983338.1"/>
    <property type="molecule type" value="Genomic_DNA"/>
</dbReference>
<accession>A0AAW6CTZ4</accession>
<sequence length="647" mass="73967">MINEIEKETVIVGSGAAGYAAALRLIQQKDTDFVIVTENILSGTSRNTGSDKQTYYKLSLSGEDSDSVISMANDLFSGQCVDGDIALCEAALSTRAFYNLVECGVPFPYTEFGEYMGYKTDHDKRLRATSAGPYTSKYMTESLEDKILSSELCPYIYAHHQVIKVLTKQKRVCGLVCLDTNEKKFESELIIWCKNIIWATGGPAEIYKDSVYPASQLGSTGVAFYAGVKGKNLTEWQFGMASLSPRWNVSGSYMQVLPKFISTDQDGENEKEFLLDYFPTKEKMLSTIFLKGYQWPFDVEKIDEGSSIIDLLVYQETIVRGRRVFLDFRQNSKNEKIEFEKLDKEAYEYLKNAKALFGTPIERLMKMNQPAVQFYKDHSVNLRDSCLEIKICAQHNNGGLSTDSYWQTNINNFYAIGEVCGSHGVKRPGGSALNAGQVGAIRATEHIRLKNKHSVLSYGISTKEKKSIKDDLIKFLRQKDDAHGNRTYKDVWNESTKKMSKICGIIRDIDEMRQRRIELDDLLENYNSTIIKPSVSQLPMYYRLKEMLFTQKVYIESMIDYFEKGGGSRGSALYIDGFDGNILSASYKLDFLEHGDVIQEVEYKNNKIIVKWRSVRQIPKVNYFFETQWKMYRDREKLERNELKNES</sequence>
<feature type="domain" description="FAD-dependent oxidoreductase 2 FAD-binding" evidence="3">
    <location>
        <begin position="9"/>
        <end position="433"/>
    </location>
</feature>
<dbReference type="PANTHER" id="PTHR11632:SF51">
    <property type="entry name" value="SUCCINATE DEHYDROGENASE [UBIQUINONE] FLAVOPROTEIN SUBUNIT, MITOCHONDRIAL"/>
    <property type="match status" value="1"/>
</dbReference>
<dbReference type="InterPro" id="IPR027477">
    <property type="entry name" value="Succ_DH/fumarate_Rdtase_cat_sf"/>
</dbReference>
<dbReference type="InterPro" id="IPR030664">
    <property type="entry name" value="SdhA/FrdA/AprA"/>
</dbReference>
<evidence type="ECO:0000256" key="1">
    <source>
        <dbReference type="ARBA" id="ARBA00022630"/>
    </source>
</evidence>
<comment type="caution">
    <text evidence="4">The sequence shown here is derived from an EMBL/GenBank/DDBJ whole genome shotgun (WGS) entry which is preliminary data.</text>
</comment>
<dbReference type="PRINTS" id="PR00368">
    <property type="entry name" value="FADPNR"/>
</dbReference>
<dbReference type="Proteomes" id="UP001212981">
    <property type="component" value="Unassembled WGS sequence"/>
</dbReference>
<dbReference type="GO" id="GO:0033765">
    <property type="term" value="F:steroid dehydrogenase activity, acting on the CH-CH group of donors"/>
    <property type="evidence" value="ECO:0007669"/>
    <property type="project" value="UniProtKB-ARBA"/>
</dbReference>
<dbReference type="AlphaFoldDB" id="A0AAW6CTZ4"/>
<evidence type="ECO:0000256" key="2">
    <source>
        <dbReference type="ARBA" id="ARBA00023002"/>
    </source>
</evidence>
<evidence type="ECO:0000259" key="3">
    <source>
        <dbReference type="Pfam" id="PF00890"/>
    </source>
</evidence>